<keyword evidence="2" id="KW-1185">Reference proteome</keyword>
<dbReference type="EMBL" id="AQHR01000085">
    <property type="protein sequence ID" value="EON76413.1"/>
    <property type="molecule type" value="Genomic_DNA"/>
</dbReference>
<accession>R7ZQT4</accession>
<reference evidence="1 2" key="1">
    <citation type="submission" date="2013-02" db="EMBL/GenBank/DDBJ databases">
        <title>A novel strain isolated from Lonar lake, Maharashtra, India.</title>
        <authorList>
            <person name="Singh A."/>
        </authorList>
    </citation>
    <scope>NUCLEOTIDE SEQUENCE [LARGE SCALE GENOMIC DNA]</scope>
    <source>
        <strain evidence="1 2">AK24</strain>
    </source>
</reference>
<dbReference type="STRING" id="1232681.ADIS_2863"/>
<evidence type="ECO:0000313" key="2">
    <source>
        <dbReference type="Proteomes" id="UP000013909"/>
    </source>
</evidence>
<sequence>MLFVTYLHRKSKHLFQLLLPWAFSVRFILAGYIGEEGLAKENS</sequence>
<evidence type="ECO:0000313" key="1">
    <source>
        <dbReference type="EMBL" id="EON76413.1"/>
    </source>
</evidence>
<dbReference type="Proteomes" id="UP000013909">
    <property type="component" value="Unassembled WGS sequence"/>
</dbReference>
<gene>
    <name evidence="1" type="ORF">ADIS_2863</name>
</gene>
<protein>
    <submittedName>
        <fullName evidence="1">Uncharacterized protein</fullName>
    </submittedName>
</protein>
<organism evidence="1 2">
    <name type="scientific">Lunatimonas lonarensis</name>
    <dbReference type="NCBI Taxonomy" id="1232681"/>
    <lineage>
        <taxon>Bacteria</taxon>
        <taxon>Pseudomonadati</taxon>
        <taxon>Bacteroidota</taxon>
        <taxon>Cytophagia</taxon>
        <taxon>Cytophagales</taxon>
        <taxon>Cyclobacteriaceae</taxon>
    </lineage>
</organism>
<name>R7ZQT4_9BACT</name>
<dbReference type="AlphaFoldDB" id="R7ZQT4"/>
<comment type="caution">
    <text evidence="1">The sequence shown here is derived from an EMBL/GenBank/DDBJ whole genome shotgun (WGS) entry which is preliminary data.</text>
</comment>
<proteinExistence type="predicted"/>